<dbReference type="EMBL" id="AMCI01000001">
    <property type="protein sequence ID" value="EJX11257.1"/>
    <property type="molecule type" value="Genomic_DNA"/>
</dbReference>
<sequence>MMYECNHSGPVETDWAPHPYSKRELAMAYAPEISPTSAVNRLMVWIHHHGELYEELRKAGYQDRQRVFSSRQVQLIFHYLGTP</sequence>
<evidence type="ECO:0000313" key="1">
    <source>
        <dbReference type="EMBL" id="EJX11257.1"/>
    </source>
</evidence>
<evidence type="ECO:0008006" key="2">
    <source>
        <dbReference type="Google" id="ProtNLM"/>
    </source>
</evidence>
<organism evidence="1">
    <name type="scientific">gut metagenome</name>
    <dbReference type="NCBI Taxonomy" id="749906"/>
    <lineage>
        <taxon>unclassified sequences</taxon>
        <taxon>metagenomes</taxon>
        <taxon>organismal metagenomes</taxon>
    </lineage>
</organism>
<protein>
    <recommendedName>
        <fullName evidence="2">DUF4248 domain-containing protein</fullName>
    </recommendedName>
</protein>
<dbReference type="InterPro" id="IPR025342">
    <property type="entry name" value="DUF4248"/>
</dbReference>
<dbReference type="Pfam" id="PF14053">
    <property type="entry name" value="DUF4248"/>
    <property type="match status" value="1"/>
</dbReference>
<proteinExistence type="predicted"/>
<accession>J9GRZ3</accession>
<gene>
    <name evidence="1" type="ORF">EVA_00006</name>
</gene>
<name>J9GRZ3_9ZZZZ</name>
<dbReference type="AlphaFoldDB" id="J9GRZ3"/>
<comment type="caution">
    <text evidence="1">The sequence shown here is derived from an EMBL/GenBank/DDBJ whole genome shotgun (WGS) entry which is preliminary data.</text>
</comment>
<reference evidence="1" key="1">
    <citation type="journal article" date="2012" name="PLoS ONE">
        <title>Gene sets for utilization of primary and secondary nutrition supplies in the distal gut of endangered iberian lynx.</title>
        <authorList>
            <person name="Alcaide M."/>
            <person name="Messina E."/>
            <person name="Richter M."/>
            <person name="Bargiela R."/>
            <person name="Peplies J."/>
            <person name="Huws S.A."/>
            <person name="Newbold C.J."/>
            <person name="Golyshin P.N."/>
            <person name="Simon M.A."/>
            <person name="Lopez G."/>
            <person name="Yakimov M.M."/>
            <person name="Ferrer M."/>
        </authorList>
    </citation>
    <scope>NUCLEOTIDE SEQUENCE</scope>
</reference>